<dbReference type="EMBL" id="JXJN01009986">
    <property type="status" value="NOT_ANNOTATED_CDS"/>
    <property type="molecule type" value="Genomic_DNA"/>
</dbReference>
<reference evidence="2" key="2">
    <citation type="submission" date="2020-05" db="UniProtKB">
        <authorList>
            <consortium name="EnsemblMetazoa"/>
        </authorList>
    </citation>
    <scope>IDENTIFICATION</scope>
    <source>
        <strain evidence="2">IAEA</strain>
    </source>
</reference>
<feature type="transmembrane region" description="Helical" evidence="1">
    <location>
        <begin position="20"/>
        <end position="39"/>
    </location>
</feature>
<dbReference type="SUPFAM" id="SSF53383">
    <property type="entry name" value="PLP-dependent transferases"/>
    <property type="match status" value="1"/>
</dbReference>
<sequence>MANKHVSARSLIFESMPYKLLVLLITHVAWIIPVCGKFMTNTTHIYLLILSPDLIPSTFEYCDFVSTTTHNTLCSPPEGNSEKRDSGYKVYLEVVFKDRKFIKSMFE</sequence>
<proteinExistence type="predicted"/>
<organism evidence="2 3">
    <name type="scientific">Glossina palpalis gambiensis</name>
    <dbReference type="NCBI Taxonomy" id="67801"/>
    <lineage>
        <taxon>Eukaryota</taxon>
        <taxon>Metazoa</taxon>
        <taxon>Ecdysozoa</taxon>
        <taxon>Arthropoda</taxon>
        <taxon>Hexapoda</taxon>
        <taxon>Insecta</taxon>
        <taxon>Pterygota</taxon>
        <taxon>Neoptera</taxon>
        <taxon>Endopterygota</taxon>
        <taxon>Diptera</taxon>
        <taxon>Brachycera</taxon>
        <taxon>Muscomorpha</taxon>
        <taxon>Hippoboscoidea</taxon>
        <taxon>Glossinidae</taxon>
        <taxon>Glossina</taxon>
    </lineage>
</organism>
<dbReference type="InterPro" id="IPR015424">
    <property type="entry name" value="PyrdxlP-dep_Trfase"/>
</dbReference>
<keyword evidence="1" id="KW-0472">Membrane</keyword>
<name>A0A1B0B8M8_9MUSC</name>
<evidence type="ECO:0000313" key="3">
    <source>
        <dbReference type="Proteomes" id="UP000092460"/>
    </source>
</evidence>
<dbReference type="Gene3D" id="3.40.640.10">
    <property type="entry name" value="Type I PLP-dependent aspartate aminotransferase-like (Major domain)"/>
    <property type="match status" value="1"/>
</dbReference>
<dbReference type="InterPro" id="IPR015421">
    <property type="entry name" value="PyrdxlP-dep_Trfase_major"/>
</dbReference>
<keyword evidence="1" id="KW-1133">Transmembrane helix</keyword>
<protein>
    <submittedName>
        <fullName evidence="2">Uncharacterized protein</fullName>
    </submittedName>
</protein>
<dbReference type="AlphaFoldDB" id="A0A1B0B8M8"/>
<evidence type="ECO:0000313" key="2">
    <source>
        <dbReference type="EnsemblMetazoa" id="GPPI022375-PA"/>
    </source>
</evidence>
<evidence type="ECO:0000256" key="1">
    <source>
        <dbReference type="SAM" id="Phobius"/>
    </source>
</evidence>
<keyword evidence="1" id="KW-0812">Transmembrane</keyword>
<keyword evidence="3" id="KW-1185">Reference proteome</keyword>
<reference evidence="3" key="1">
    <citation type="submission" date="2015-01" db="EMBL/GenBank/DDBJ databases">
        <authorList>
            <person name="Aksoy S."/>
            <person name="Warren W."/>
            <person name="Wilson R.K."/>
        </authorList>
    </citation>
    <scope>NUCLEOTIDE SEQUENCE [LARGE SCALE GENOMIC DNA]</scope>
    <source>
        <strain evidence="3">IAEA</strain>
    </source>
</reference>
<dbReference type="VEuPathDB" id="VectorBase:GPPI022375"/>
<dbReference type="EnsemblMetazoa" id="GPPI022375-RA">
    <property type="protein sequence ID" value="GPPI022375-PA"/>
    <property type="gene ID" value="GPPI022375"/>
</dbReference>
<accession>A0A1B0B8M8</accession>
<dbReference type="Proteomes" id="UP000092460">
    <property type="component" value="Unassembled WGS sequence"/>
</dbReference>